<dbReference type="InterPro" id="IPR013107">
    <property type="entry name" value="Acyl-CoA_DH_C"/>
</dbReference>
<dbReference type="GO" id="GO:0050660">
    <property type="term" value="F:flavin adenine dinucleotide binding"/>
    <property type="evidence" value="ECO:0007669"/>
    <property type="project" value="InterPro"/>
</dbReference>
<dbReference type="GO" id="GO:0008470">
    <property type="term" value="F:3-methylbutanoyl-CoA dehydrogenase activity"/>
    <property type="evidence" value="ECO:0007669"/>
    <property type="project" value="TreeGrafter"/>
</dbReference>
<gene>
    <name evidence="3" type="ORF">SAMN06295960_4201</name>
</gene>
<dbReference type="EMBL" id="FXAZ01000007">
    <property type="protein sequence ID" value="SMG56672.1"/>
    <property type="molecule type" value="Genomic_DNA"/>
</dbReference>
<dbReference type="STRING" id="1852522.SAMN06295960_4201"/>
<dbReference type="InterPro" id="IPR037069">
    <property type="entry name" value="AcylCoA_DH/ox_N_sf"/>
</dbReference>
<dbReference type="InterPro" id="IPR009100">
    <property type="entry name" value="AcylCoA_DH/oxidase_NM_dom_sf"/>
</dbReference>
<name>A0A1X7LTR4_9BACL</name>
<dbReference type="GO" id="GO:0006552">
    <property type="term" value="P:L-leucine catabolic process"/>
    <property type="evidence" value="ECO:0007669"/>
    <property type="project" value="TreeGrafter"/>
</dbReference>
<dbReference type="Gene3D" id="2.40.110.10">
    <property type="entry name" value="Butyryl-CoA Dehydrogenase, subunit A, domain 2"/>
    <property type="match status" value="1"/>
</dbReference>
<dbReference type="Pfam" id="PF08028">
    <property type="entry name" value="Acyl-CoA_dh_2"/>
    <property type="match status" value="1"/>
</dbReference>
<organism evidence="3 4">
    <name type="scientific">Paenibacillus aquistagni</name>
    <dbReference type="NCBI Taxonomy" id="1852522"/>
    <lineage>
        <taxon>Bacteria</taxon>
        <taxon>Bacillati</taxon>
        <taxon>Bacillota</taxon>
        <taxon>Bacilli</taxon>
        <taxon>Bacillales</taxon>
        <taxon>Paenibacillaceae</taxon>
        <taxon>Paenibacillus</taxon>
    </lineage>
</organism>
<evidence type="ECO:0000259" key="2">
    <source>
        <dbReference type="Pfam" id="PF08028"/>
    </source>
</evidence>
<keyword evidence="4" id="KW-1185">Reference proteome</keyword>
<dbReference type="Proteomes" id="UP000193834">
    <property type="component" value="Unassembled WGS sequence"/>
</dbReference>
<feature type="domain" description="Acyl-CoA dehydrogenase C-terminal" evidence="2">
    <location>
        <begin position="224"/>
        <end position="353"/>
    </location>
</feature>
<evidence type="ECO:0000256" key="1">
    <source>
        <dbReference type="ARBA" id="ARBA00023002"/>
    </source>
</evidence>
<keyword evidence="1" id="KW-0560">Oxidoreductase</keyword>
<dbReference type="PANTHER" id="PTHR43884:SF12">
    <property type="entry name" value="ISOVALERYL-COA DEHYDROGENASE, MITOCHONDRIAL-RELATED"/>
    <property type="match status" value="1"/>
</dbReference>
<dbReference type="SUPFAM" id="SSF56645">
    <property type="entry name" value="Acyl-CoA dehydrogenase NM domain-like"/>
    <property type="match status" value="1"/>
</dbReference>
<sequence>MAQYWSEEQIGRIRARSLEMERAGAVDPEWLQQMVHKKMFKLFVPVELGGTMTALPEALKVFEETAWVDGGLGWTVTIGAGGGFFVPFIEPAICSHQFLPDDAVIAGSGQPTGRAVPAAGGYRVSGSWKYCSGAHHATMFTANVWIESTNPTDEPSIRACIFQPEQVKIVEDWDAFGMKATGSHTIVVEEVFVPEERTFSLAHTYSDYDHPLYHYPFALFAEVSFAALCLGVGRHFLDEAHLMVADKLESFPPPSPERAAGMSKVLERAEAQFEEIQGCFYEQVNLSWQELMDRGELDSARADEVSRKAKLTAKAIREMADGVFPYMGLLAIMESHRMNQIWRDLQTACQHSSLLIFEGIV</sequence>
<dbReference type="Gene3D" id="1.20.140.10">
    <property type="entry name" value="Butyryl-CoA Dehydrogenase, subunit A, domain 3"/>
    <property type="match status" value="1"/>
</dbReference>
<dbReference type="PIRSF" id="PIRSF016578">
    <property type="entry name" value="HsaA"/>
    <property type="match status" value="1"/>
</dbReference>
<accession>A0A1X7LTR4</accession>
<dbReference type="PANTHER" id="PTHR43884">
    <property type="entry name" value="ACYL-COA DEHYDROGENASE"/>
    <property type="match status" value="1"/>
</dbReference>
<dbReference type="InterPro" id="IPR046373">
    <property type="entry name" value="Acyl-CoA_Oxase/DH_mid-dom_sf"/>
</dbReference>
<dbReference type="AlphaFoldDB" id="A0A1X7LTR4"/>
<evidence type="ECO:0000313" key="3">
    <source>
        <dbReference type="EMBL" id="SMG56672.1"/>
    </source>
</evidence>
<protein>
    <submittedName>
        <fullName evidence="3">Acyl-CoA dehydrogenase</fullName>
    </submittedName>
</protein>
<reference evidence="3 4" key="1">
    <citation type="submission" date="2017-04" db="EMBL/GenBank/DDBJ databases">
        <authorList>
            <person name="Afonso C.L."/>
            <person name="Miller P.J."/>
            <person name="Scott M.A."/>
            <person name="Spackman E."/>
            <person name="Goraichik I."/>
            <person name="Dimitrov K.M."/>
            <person name="Suarez D.L."/>
            <person name="Swayne D.E."/>
        </authorList>
    </citation>
    <scope>NUCLEOTIDE SEQUENCE [LARGE SCALE GENOMIC DNA]</scope>
    <source>
        <strain evidence="3 4">11</strain>
    </source>
</reference>
<evidence type="ECO:0000313" key="4">
    <source>
        <dbReference type="Proteomes" id="UP000193834"/>
    </source>
</evidence>
<dbReference type="Gene3D" id="1.10.540.10">
    <property type="entry name" value="Acyl-CoA dehydrogenase/oxidase, N-terminal domain"/>
    <property type="match status" value="1"/>
</dbReference>
<proteinExistence type="predicted"/>